<dbReference type="SUPFAM" id="SSF49899">
    <property type="entry name" value="Concanavalin A-like lectins/glucanases"/>
    <property type="match status" value="1"/>
</dbReference>
<protein>
    <recommendedName>
        <fullName evidence="4">Tyrosine-protein kinase ephrin type A/B receptor-like domain-containing protein</fullName>
    </recommendedName>
</protein>
<dbReference type="InterPro" id="IPR009030">
    <property type="entry name" value="Growth_fac_rcpt_cys_sf"/>
</dbReference>
<sequence>MRPRLCLGGLVALCVSAASGETYLSFQRTTDVIGVASSFDADGSLPLGNVTISIVARLHAFRKHSAYVFMSNWDFSMRLAADNAAGINFDGKTFEVPALEGVNVNDWHRYTISYDKGRDVLSLRVDDALRWNTTAEKASSSTAGVFGPGAIETIYFGQYGSYADGAFTRLHNDFVFLGGLRSVAIWANAIAEGSPAIRYEMNTSSTLKNLGAAGARYDGVSGGIAAGDTFASSFVNEADAYECSAFSATLTSPTLSDYSLSSRPRLDNATYELAEDDSFEFLPEGFDDAGMPMRYSVVSLPPSGTLYEVDVSKGADDVLVDAAPYEPTFVFSRYKYVPSDDFDGSEIADFYSTTSNNRTSKIATLRFVIAYPVDDLPSPSSTNVTLDQFANASFVVASRDEDTAHTVVVVASLPVYGDLYVTHEGATTLVSAPFEPSTRVATFDQYASAVHAVSTFWPSSKDVENGEGVLYPRWHPNQILGPGDAPDAWGDSDRAYCPSTLQGGTGYAASGYTEFIEIEIDEAVYVTRLEIGENRGMGSITSLKAWDAVSETYSVLWADDADARIEAEFRLTKRYREFVPLPLCEPPFPTTRIRIEMDTVAVSDWNELDYVKVSGSSAFVPGALRATDTLTYVPRPEFCGDDAFDFRVFDCGFEETRASSAARVRFDVLPIADDCGPIEHCPADAYYDRSLLACASCPPGRVAESEGYRLACDACDPGFYRSADATRCLPCEVGHASAEEAAVACGACPAGYFATDADDDADNTGVVTGATACAACGAGTYAPAERSVLCTACDVSTGYSSDAASAECSLWVGFGDDIDTSGGYNSALSASFATYVRDVLREHDRATNVLASSFASGWLYDEAFDADATRSLLFSLMSSASSNVYLGWTGHPDGAFIGSFQRPAAMTSFDRDDVLGLGIILSVNASCPASNVSSDCREYFETDPVTGDAAESLYGLFYVTKARAWYQSVEAQHNVTEWSGVYRDSTLAETATNESHAMALCTSMLSPADTLEGIACMGILLGDITRGLSIQAAGYGDVTAYFREASTDRVVVASVPGVSEHRDGYGGQDSANEVGLYTALGNPNEEIRLAAAFLDSIGNAEGVYVHDGHYIENTAFSNDPPLDWHQVTVQKIRCLRGYYSDPATLSCRQCAFPKTSEGGAVEFCSCEAGYYENGVGGCSVCAAGGDCSDLGLETSGVLNIGIYSPLTRTSGEPYASHLQVNAAAALAAQLFNSRDRTFGDYFDYGNATEEEIAAHEAFAEWNSALDPDCDVRLQITHHDTRGTMSGTLTRFRESSAALDAIVSVL</sequence>
<dbReference type="SUPFAM" id="SSF57184">
    <property type="entry name" value="Growth factor receptor domain"/>
    <property type="match status" value="1"/>
</dbReference>
<evidence type="ECO:0000313" key="3">
    <source>
        <dbReference type="Proteomes" id="UP001363151"/>
    </source>
</evidence>
<dbReference type="PANTHER" id="PTHR46967:SF2">
    <property type="entry name" value="SUSHI, VON WILLEBRAND FACTOR TYPE A, EGF AND PENTRAXIN DOMAIN-CONTAINING PROTEIN 1-LIKE"/>
    <property type="match status" value="1"/>
</dbReference>
<dbReference type="EMBL" id="JBBJCI010000079">
    <property type="protein sequence ID" value="KAK7249399.1"/>
    <property type="molecule type" value="Genomic_DNA"/>
</dbReference>
<dbReference type="InterPro" id="IPR013320">
    <property type="entry name" value="ConA-like_dom_sf"/>
</dbReference>
<comment type="caution">
    <text evidence="2">The sequence shown here is derived from an EMBL/GenBank/DDBJ whole genome shotgun (WGS) entry which is preliminary data.</text>
</comment>
<dbReference type="Proteomes" id="UP001363151">
    <property type="component" value="Unassembled WGS sequence"/>
</dbReference>
<reference evidence="2 3" key="1">
    <citation type="submission" date="2024-03" db="EMBL/GenBank/DDBJ databases">
        <title>Aureococcus anophagefferens CCMP1851 and Kratosvirus quantuckense: Draft genome of a second virus-susceptible host strain in the model system.</title>
        <authorList>
            <person name="Chase E."/>
            <person name="Truchon A.R."/>
            <person name="Schepens W."/>
            <person name="Wilhelm S.W."/>
        </authorList>
    </citation>
    <scope>NUCLEOTIDE SEQUENCE [LARGE SCALE GENOMIC DNA]</scope>
    <source>
        <strain evidence="2 3">CCMP1851</strain>
    </source>
</reference>
<evidence type="ECO:0000256" key="1">
    <source>
        <dbReference type="SAM" id="SignalP"/>
    </source>
</evidence>
<feature type="chain" id="PRO_5047010633" description="Tyrosine-protein kinase ephrin type A/B receptor-like domain-containing protein" evidence="1">
    <location>
        <begin position="21"/>
        <end position="1305"/>
    </location>
</feature>
<keyword evidence="3" id="KW-1185">Reference proteome</keyword>
<dbReference type="PANTHER" id="PTHR46967">
    <property type="entry name" value="INSULIN-LIKE GROWTH FACTOR BINDING PROTEIN,N-TERMINAL"/>
    <property type="match status" value="1"/>
</dbReference>
<gene>
    <name evidence="2" type="ORF">SO694_00048283</name>
</gene>
<accession>A0ABR1G8H6</accession>
<dbReference type="Gene3D" id="2.60.120.200">
    <property type="match status" value="1"/>
</dbReference>
<keyword evidence="1" id="KW-0732">Signal</keyword>
<evidence type="ECO:0000313" key="2">
    <source>
        <dbReference type="EMBL" id="KAK7249399.1"/>
    </source>
</evidence>
<evidence type="ECO:0008006" key="4">
    <source>
        <dbReference type="Google" id="ProtNLM"/>
    </source>
</evidence>
<dbReference type="SMART" id="SM01411">
    <property type="entry name" value="Ephrin_rec_like"/>
    <property type="match status" value="4"/>
</dbReference>
<feature type="signal peptide" evidence="1">
    <location>
        <begin position="1"/>
        <end position="20"/>
    </location>
</feature>
<organism evidence="2 3">
    <name type="scientific">Aureococcus anophagefferens</name>
    <name type="common">Harmful bloom alga</name>
    <dbReference type="NCBI Taxonomy" id="44056"/>
    <lineage>
        <taxon>Eukaryota</taxon>
        <taxon>Sar</taxon>
        <taxon>Stramenopiles</taxon>
        <taxon>Ochrophyta</taxon>
        <taxon>Pelagophyceae</taxon>
        <taxon>Pelagomonadales</taxon>
        <taxon>Pelagomonadaceae</taxon>
        <taxon>Aureococcus</taxon>
    </lineage>
</organism>
<name>A0ABR1G8H6_AURAN</name>
<proteinExistence type="predicted"/>
<dbReference type="Gene3D" id="2.10.50.10">
    <property type="entry name" value="Tumor Necrosis Factor Receptor, subunit A, domain 2"/>
    <property type="match status" value="1"/>
</dbReference>